<accession>B8KSE2</accession>
<comment type="similarity">
    <text evidence="3">Belongs to the aldo/keto reductase family. Aldo/keto reductase 2 subfamily.</text>
</comment>
<dbReference type="RefSeq" id="WP_009021471.1">
    <property type="nucleotide sequence ID" value="NZ_DS999411.1"/>
</dbReference>
<dbReference type="EMBL" id="DS999411">
    <property type="protein sequence ID" value="EED36729.1"/>
    <property type="molecule type" value="Genomic_DNA"/>
</dbReference>
<dbReference type="InterPro" id="IPR036812">
    <property type="entry name" value="NAD(P)_OxRdtase_dom_sf"/>
</dbReference>
<proteinExistence type="inferred from homology"/>
<evidence type="ECO:0000313" key="6">
    <source>
        <dbReference type="EMBL" id="EED36729.1"/>
    </source>
</evidence>
<keyword evidence="7" id="KW-1185">Reference proteome</keyword>
<dbReference type="PRINTS" id="PR00069">
    <property type="entry name" value="ALDKETRDTASE"/>
</dbReference>
<dbReference type="Pfam" id="PF00248">
    <property type="entry name" value="Aldo_ket_red"/>
    <property type="match status" value="1"/>
</dbReference>
<dbReference type="AlphaFoldDB" id="B8KSE2"/>
<evidence type="ECO:0000256" key="2">
    <source>
        <dbReference type="ARBA" id="ARBA00023002"/>
    </source>
</evidence>
<feature type="domain" description="NADP-dependent oxidoreductase" evidence="5">
    <location>
        <begin position="13"/>
        <end position="333"/>
    </location>
</feature>
<dbReference type="Proteomes" id="UP000004699">
    <property type="component" value="Unassembled WGS sequence"/>
</dbReference>
<keyword evidence="1" id="KW-0521">NADP</keyword>
<evidence type="ECO:0000259" key="5">
    <source>
        <dbReference type="Pfam" id="PF00248"/>
    </source>
</evidence>
<dbReference type="Gene3D" id="3.20.20.100">
    <property type="entry name" value="NADP-dependent oxidoreductase domain"/>
    <property type="match status" value="1"/>
</dbReference>
<dbReference type="SUPFAM" id="SSF51430">
    <property type="entry name" value="NAD(P)-linked oxidoreductase"/>
    <property type="match status" value="1"/>
</dbReference>
<dbReference type="PANTHER" id="PTHR43364">
    <property type="entry name" value="NADH-SPECIFIC METHYLGLYOXAL REDUCTASE-RELATED"/>
    <property type="match status" value="1"/>
</dbReference>
<dbReference type="OrthoDB" id="9772407at2"/>
<organism evidence="6 7">
    <name type="scientific">Luminiphilus syltensis NOR5-1B</name>
    <dbReference type="NCBI Taxonomy" id="565045"/>
    <lineage>
        <taxon>Bacteria</taxon>
        <taxon>Pseudomonadati</taxon>
        <taxon>Pseudomonadota</taxon>
        <taxon>Gammaproteobacteria</taxon>
        <taxon>Cellvibrionales</taxon>
        <taxon>Halieaceae</taxon>
        <taxon>Luminiphilus</taxon>
    </lineage>
</organism>
<dbReference type="eggNOG" id="COG0667">
    <property type="taxonomic scope" value="Bacteria"/>
</dbReference>
<dbReference type="InterPro" id="IPR020471">
    <property type="entry name" value="AKR"/>
</dbReference>
<evidence type="ECO:0000256" key="4">
    <source>
        <dbReference type="ARBA" id="ARBA00070119"/>
    </source>
</evidence>
<dbReference type="PANTHER" id="PTHR43364:SF4">
    <property type="entry name" value="NAD(P)-LINKED OXIDOREDUCTASE SUPERFAMILY PROTEIN"/>
    <property type="match status" value="1"/>
</dbReference>
<dbReference type="GO" id="GO:0016491">
    <property type="term" value="F:oxidoreductase activity"/>
    <property type="evidence" value="ECO:0007669"/>
    <property type="project" value="UniProtKB-KW"/>
</dbReference>
<dbReference type="InterPro" id="IPR050523">
    <property type="entry name" value="AKR_Detox_Biosynth"/>
</dbReference>
<evidence type="ECO:0000256" key="3">
    <source>
        <dbReference type="ARBA" id="ARBA00038157"/>
    </source>
</evidence>
<reference evidence="7" key="1">
    <citation type="journal article" date="2013" name="BMC Microbiol.">
        <title>Taxonomy and evolution of bacteriochlorophyll a-containing members of the OM60/NOR5 clade of marine gammaproteobacteria: description of Luminiphilus syltensis gen. nov., sp. nov., reclassification of Haliea rubra as Pseudohaliea rubra gen. nov., comb. nov., and emendation of Chromatocurvus halotolerans.</title>
        <authorList>
            <person name="Spring S."/>
            <person name="Riedel T."/>
            <person name="Sproer C."/>
            <person name="Yan S."/>
            <person name="Harder J."/>
            <person name="Fuchs B.M."/>
        </authorList>
    </citation>
    <scope>NUCLEOTIDE SEQUENCE [LARGE SCALE GENOMIC DNA]</scope>
    <source>
        <strain evidence="7">NOR51-B</strain>
    </source>
</reference>
<dbReference type="STRING" id="565045.NOR51B_2681"/>
<dbReference type="NCBIfam" id="NF007912">
    <property type="entry name" value="PRK10625.1"/>
    <property type="match status" value="1"/>
</dbReference>
<dbReference type="InterPro" id="IPR023210">
    <property type="entry name" value="NADP_OxRdtase_dom"/>
</dbReference>
<keyword evidence="2" id="KW-0560">Oxidoreductase</keyword>
<name>B8KSE2_9GAMM</name>
<gene>
    <name evidence="6" type="ORF">NOR51B_2681</name>
</gene>
<dbReference type="CDD" id="cd19094">
    <property type="entry name" value="AKR_Tas-like"/>
    <property type="match status" value="1"/>
</dbReference>
<dbReference type="HOGENOM" id="CLU_023205_2_0_6"/>
<evidence type="ECO:0000313" key="7">
    <source>
        <dbReference type="Proteomes" id="UP000004699"/>
    </source>
</evidence>
<dbReference type="FunFam" id="3.20.20.100:FF:000005">
    <property type="entry name" value="NADP(H)-dependent aldo-keto reductase"/>
    <property type="match status" value="1"/>
</dbReference>
<protein>
    <recommendedName>
        <fullName evidence="4">Protein tas</fullName>
    </recommendedName>
</protein>
<evidence type="ECO:0000256" key="1">
    <source>
        <dbReference type="ARBA" id="ARBA00022857"/>
    </source>
</evidence>
<sequence>MQLNSINGRTVSKLCLGTMTWGQQNSEADAHAQIEYALDNGINFMDTAEMYAVPPTPETQGLTEQYIGTWFKKTGRRDDWILATKAAGPSEHMAYLRGGPRHTREHLEAAVDASLQRLQTETIDLYQLHWPDRHTNTFGQLEYVHQEADETPVEDTLRALESLVNAGKIRAVGLSNETPWGIMSFLRESEKHGLPHVQSVQNAYSLLNRVFEIGHAEIAHRENVGLLAYSPLAMGLLTGKYRNGAKPEGSRLALFERFVRYGSEQAMEAADAYCDLAEQHGLLPEQMALAFVSSRPFVLSNIIGATTLDQLARNIGSSTLSLDDEVINGIEAIHRRLTNPAP</sequence>